<evidence type="ECO:0000256" key="2">
    <source>
        <dbReference type="ARBA" id="ARBA00001946"/>
    </source>
</evidence>
<evidence type="ECO:0000256" key="18">
    <source>
        <dbReference type="PROSITE-ProRule" id="PRU00339"/>
    </source>
</evidence>
<dbReference type="Pfam" id="PF00211">
    <property type="entry name" value="Guanylate_cyc"/>
    <property type="match status" value="1"/>
</dbReference>
<evidence type="ECO:0000256" key="9">
    <source>
        <dbReference type="ARBA" id="ARBA00022840"/>
    </source>
</evidence>
<dbReference type="GO" id="GO:0005886">
    <property type="term" value="C:plasma membrane"/>
    <property type="evidence" value="ECO:0007669"/>
    <property type="project" value="UniProtKB-ARBA"/>
</dbReference>
<dbReference type="GO" id="GO:0007189">
    <property type="term" value="P:adenylate cyclase-activating G protein-coupled receptor signaling pathway"/>
    <property type="evidence" value="ECO:0007669"/>
    <property type="project" value="TreeGrafter"/>
</dbReference>
<evidence type="ECO:0000256" key="6">
    <source>
        <dbReference type="ARBA" id="ARBA00022692"/>
    </source>
</evidence>
<dbReference type="SMART" id="SM00028">
    <property type="entry name" value="TPR"/>
    <property type="match status" value="6"/>
</dbReference>
<evidence type="ECO:0000256" key="4">
    <source>
        <dbReference type="ARBA" id="ARBA00012201"/>
    </source>
</evidence>
<dbReference type="PANTHER" id="PTHR45627">
    <property type="entry name" value="ADENYLATE CYCLASE TYPE 1"/>
    <property type="match status" value="1"/>
</dbReference>
<evidence type="ECO:0000256" key="13">
    <source>
        <dbReference type="ARBA" id="ARBA00023136"/>
    </source>
</evidence>
<evidence type="ECO:0000256" key="19">
    <source>
        <dbReference type="RuleBase" id="RU000405"/>
    </source>
</evidence>
<dbReference type="Gene3D" id="3.30.70.1230">
    <property type="entry name" value="Nucleotide cyclase"/>
    <property type="match status" value="1"/>
</dbReference>
<dbReference type="PROSITE" id="PS50005">
    <property type="entry name" value="TPR"/>
    <property type="match status" value="4"/>
</dbReference>
<evidence type="ECO:0000256" key="14">
    <source>
        <dbReference type="ARBA" id="ARBA00023239"/>
    </source>
</evidence>
<evidence type="ECO:0000313" key="22">
    <source>
        <dbReference type="Proteomes" id="UP000284892"/>
    </source>
</evidence>
<dbReference type="InterPro" id="IPR011990">
    <property type="entry name" value="TPR-like_helical_dom_sf"/>
</dbReference>
<dbReference type="InterPro" id="IPR019734">
    <property type="entry name" value="TPR_rpt"/>
</dbReference>
<keyword evidence="14 19" id="KW-0456">Lyase</keyword>
<dbReference type="CDD" id="cd07302">
    <property type="entry name" value="CHD"/>
    <property type="match status" value="1"/>
</dbReference>
<evidence type="ECO:0000256" key="7">
    <source>
        <dbReference type="ARBA" id="ARBA00022723"/>
    </source>
</evidence>
<dbReference type="FunFam" id="3.30.70.1230:FF:000033">
    <property type="entry name" value="Adenylate cyclase"/>
    <property type="match status" value="1"/>
</dbReference>
<gene>
    <name evidence="21" type="ORF">BXY80_1428</name>
</gene>
<organism evidence="21 22">
    <name type="scientific">Ichthyenterobacterium magnum</name>
    <dbReference type="NCBI Taxonomy" id="1230530"/>
    <lineage>
        <taxon>Bacteria</taxon>
        <taxon>Pseudomonadati</taxon>
        <taxon>Bacteroidota</taxon>
        <taxon>Flavobacteriia</taxon>
        <taxon>Flavobacteriales</taxon>
        <taxon>Flavobacteriaceae</taxon>
        <taxon>Ichthyenterobacterium</taxon>
    </lineage>
</organism>
<dbReference type="Proteomes" id="UP000284892">
    <property type="component" value="Unassembled WGS sequence"/>
</dbReference>
<evidence type="ECO:0000256" key="8">
    <source>
        <dbReference type="ARBA" id="ARBA00022741"/>
    </source>
</evidence>
<dbReference type="AlphaFoldDB" id="A0A420DLX4"/>
<evidence type="ECO:0000256" key="11">
    <source>
        <dbReference type="ARBA" id="ARBA00022989"/>
    </source>
</evidence>
<dbReference type="SMART" id="SM00044">
    <property type="entry name" value="CYCc"/>
    <property type="match status" value="1"/>
</dbReference>
<evidence type="ECO:0000256" key="12">
    <source>
        <dbReference type="ARBA" id="ARBA00022998"/>
    </source>
</evidence>
<keyword evidence="12" id="KW-0115">cAMP biosynthesis</keyword>
<feature type="repeat" description="TPR" evidence="18">
    <location>
        <begin position="277"/>
        <end position="310"/>
    </location>
</feature>
<keyword evidence="13" id="KW-0472">Membrane</keyword>
<keyword evidence="7" id="KW-0479">Metal-binding</keyword>
<dbReference type="RefSeq" id="WP_120200563.1">
    <property type="nucleotide sequence ID" value="NZ_RAQJ01000002.1"/>
</dbReference>
<dbReference type="InterPro" id="IPR001054">
    <property type="entry name" value="A/G_cyclase"/>
</dbReference>
<reference evidence="21 22" key="1">
    <citation type="submission" date="2018-09" db="EMBL/GenBank/DDBJ databases">
        <title>Genomic Encyclopedia of Archaeal and Bacterial Type Strains, Phase II (KMG-II): from individual species to whole genera.</title>
        <authorList>
            <person name="Goeker M."/>
        </authorList>
    </citation>
    <scope>NUCLEOTIDE SEQUENCE [LARGE SCALE GENOMIC DNA]</scope>
    <source>
        <strain evidence="21 22">DSM 26283</strain>
    </source>
</reference>
<dbReference type="SUPFAM" id="SSF48452">
    <property type="entry name" value="TPR-like"/>
    <property type="match status" value="2"/>
</dbReference>
<evidence type="ECO:0000256" key="5">
    <source>
        <dbReference type="ARBA" id="ARBA00021420"/>
    </source>
</evidence>
<feature type="repeat" description="TPR" evidence="18">
    <location>
        <begin position="158"/>
        <end position="191"/>
    </location>
</feature>
<comment type="subunit">
    <text evidence="17">Homodimer. Can also exist as monomer.</text>
</comment>
<evidence type="ECO:0000256" key="3">
    <source>
        <dbReference type="ARBA" id="ARBA00004141"/>
    </source>
</evidence>
<dbReference type="GO" id="GO:0035556">
    <property type="term" value="P:intracellular signal transduction"/>
    <property type="evidence" value="ECO:0007669"/>
    <property type="project" value="InterPro"/>
</dbReference>
<keyword evidence="18" id="KW-0802">TPR repeat</keyword>
<keyword evidence="8" id="KW-0547">Nucleotide-binding</keyword>
<dbReference type="GO" id="GO:0005524">
    <property type="term" value="F:ATP binding"/>
    <property type="evidence" value="ECO:0007669"/>
    <property type="project" value="UniProtKB-KW"/>
</dbReference>
<dbReference type="GO" id="GO:0006171">
    <property type="term" value="P:cAMP biosynthetic process"/>
    <property type="evidence" value="ECO:0007669"/>
    <property type="project" value="UniProtKB-KW"/>
</dbReference>
<feature type="repeat" description="TPR" evidence="18">
    <location>
        <begin position="197"/>
        <end position="230"/>
    </location>
</feature>
<dbReference type="Gene3D" id="1.25.40.10">
    <property type="entry name" value="Tetratricopeptide repeat domain"/>
    <property type="match status" value="3"/>
</dbReference>
<accession>A0A420DLX4</accession>
<dbReference type="Pfam" id="PF13181">
    <property type="entry name" value="TPR_8"/>
    <property type="match status" value="1"/>
</dbReference>
<comment type="similarity">
    <text evidence="19">Belongs to the adenylyl cyclase class-4/guanylyl cyclase family.</text>
</comment>
<sequence length="645" mass="73845">MKRLLICIALIFFNLTYSQVNKDSLLSVWQDEDKTNSIRLNAIDKLMRSYKKTQLDSAFYYAHLKLDLAQKKNIDLEVGRTHSYLGIKYHRNGKSTLGLEHLEKAEEILVPLNHKKALISLYTNFGMVYFDLKEFDKSIDYFTRNFRFDLNDSPEIARKTYTDLSPIYLEIGEYDEAVKCLKKAKALIKDGNKSALLANSGNFGMAYFYLEDYPKSLEYYNEALALAKELNRPFEIAITEVNIAETYFKQEHYAKALAANKRSLKLINDSEFHTVKPYVYNNIGEVYKGMLEYSKSIEAFEVAIKYGTLHSNDFELKRSKRAIYELYKLTGNYNKALKYLEEMVAAKDSLNEINTAKKLQKLEFDKERLKDSLQNEEAKLKTEMVHQAEVRKKDKNKNLALATGLFFLLISGGLYSRYRFTKKAKAVIEKEKDRSENLLLNILPAEVAEELKEKGEAEAQDFEMVSILFSDFKGFTGMSEKMSAKDLVGNINECFKAFDATMEKYNIEKIKTIGDAYMAAGGLPMNSKTSVKDTVLAALDMQDFIIKLHKEKEAKGEHAFEMRVGIHTGPVVAGIVGVKKFQYDIWGDTVNTASRMESSGEVGKVNISENTYDYIKDEPEFTFESRGKIKAKGKGEVEMYFVSLK</sequence>
<dbReference type="InterPro" id="IPR029787">
    <property type="entry name" value="Nucleotide_cyclase"/>
</dbReference>
<keyword evidence="11" id="KW-1133">Transmembrane helix</keyword>
<dbReference type="Pfam" id="PF13424">
    <property type="entry name" value="TPR_12"/>
    <property type="match status" value="1"/>
</dbReference>
<evidence type="ECO:0000256" key="1">
    <source>
        <dbReference type="ARBA" id="ARBA00001593"/>
    </source>
</evidence>
<comment type="subcellular location">
    <subcellularLocation>
        <location evidence="3">Membrane</location>
        <topology evidence="3">Multi-pass membrane protein</topology>
    </subcellularLocation>
</comment>
<evidence type="ECO:0000256" key="10">
    <source>
        <dbReference type="ARBA" id="ARBA00022842"/>
    </source>
</evidence>
<feature type="repeat" description="TPR" evidence="18">
    <location>
        <begin position="119"/>
        <end position="152"/>
    </location>
</feature>
<keyword evidence="9" id="KW-0067">ATP-binding</keyword>
<comment type="caution">
    <text evidence="21">The sequence shown here is derived from an EMBL/GenBank/DDBJ whole genome shotgun (WGS) entry which is preliminary data.</text>
</comment>
<evidence type="ECO:0000313" key="21">
    <source>
        <dbReference type="EMBL" id="RKE95242.1"/>
    </source>
</evidence>
<dbReference type="PROSITE" id="PS50125">
    <property type="entry name" value="GUANYLATE_CYCLASE_2"/>
    <property type="match status" value="1"/>
</dbReference>
<dbReference type="GO" id="GO:0004016">
    <property type="term" value="F:adenylate cyclase activity"/>
    <property type="evidence" value="ECO:0007669"/>
    <property type="project" value="UniProtKB-EC"/>
</dbReference>
<evidence type="ECO:0000256" key="15">
    <source>
        <dbReference type="ARBA" id="ARBA00032597"/>
    </source>
</evidence>
<dbReference type="EMBL" id="RAQJ01000002">
    <property type="protein sequence ID" value="RKE95242.1"/>
    <property type="molecule type" value="Genomic_DNA"/>
</dbReference>
<dbReference type="PANTHER" id="PTHR45627:SF12">
    <property type="entry name" value="ADENYLATE CYCLASE TYPE 2"/>
    <property type="match status" value="1"/>
</dbReference>
<dbReference type="PROSITE" id="PS00452">
    <property type="entry name" value="GUANYLATE_CYCLASE_1"/>
    <property type="match status" value="1"/>
</dbReference>
<protein>
    <recommendedName>
        <fullName evidence="5">Adenylate cyclase</fullName>
        <ecNumber evidence="4">4.6.1.1</ecNumber>
    </recommendedName>
    <alternativeName>
        <fullName evidence="15">ATP pyrophosphate-lyase</fullName>
    </alternativeName>
    <alternativeName>
        <fullName evidence="16">Adenylyl cyclase</fullName>
    </alternativeName>
</protein>
<keyword evidence="22" id="KW-1185">Reference proteome</keyword>
<feature type="domain" description="Guanylate cyclase" evidence="20">
    <location>
        <begin position="466"/>
        <end position="597"/>
    </location>
</feature>
<dbReference type="InterPro" id="IPR018297">
    <property type="entry name" value="A/G_cyclase_CS"/>
</dbReference>
<keyword evidence="6" id="KW-0812">Transmembrane</keyword>
<keyword evidence="10" id="KW-0460">Magnesium</keyword>
<dbReference type="GO" id="GO:0046872">
    <property type="term" value="F:metal ion binding"/>
    <property type="evidence" value="ECO:0007669"/>
    <property type="project" value="UniProtKB-KW"/>
</dbReference>
<evidence type="ECO:0000256" key="16">
    <source>
        <dbReference type="ARBA" id="ARBA00032637"/>
    </source>
</evidence>
<comment type="catalytic activity">
    <reaction evidence="1">
        <text>ATP = 3',5'-cyclic AMP + diphosphate</text>
        <dbReference type="Rhea" id="RHEA:15389"/>
        <dbReference type="ChEBI" id="CHEBI:30616"/>
        <dbReference type="ChEBI" id="CHEBI:33019"/>
        <dbReference type="ChEBI" id="CHEBI:58165"/>
        <dbReference type="EC" id="4.6.1.1"/>
    </reaction>
</comment>
<dbReference type="SUPFAM" id="SSF55073">
    <property type="entry name" value="Nucleotide cyclase"/>
    <property type="match status" value="1"/>
</dbReference>
<evidence type="ECO:0000256" key="17">
    <source>
        <dbReference type="ARBA" id="ARBA00064436"/>
    </source>
</evidence>
<evidence type="ECO:0000259" key="20">
    <source>
        <dbReference type="PROSITE" id="PS50125"/>
    </source>
</evidence>
<dbReference type="EC" id="4.6.1.1" evidence="4"/>
<proteinExistence type="inferred from homology"/>
<name>A0A420DLX4_9FLAO</name>
<dbReference type="OrthoDB" id="9806704at2"/>
<comment type="cofactor">
    <cofactor evidence="2">
        <name>Mg(2+)</name>
        <dbReference type="ChEBI" id="CHEBI:18420"/>
    </cofactor>
</comment>